<sequence>MFAVVILAAKHPMRLPKLELKTLTLILNKAPPNNYHAAAIEKEGGFRTDLKPINITQPEGVSFSLGGHRRRADAYVARIGREESPALEHIEQCSFRVCA</sequence>
<protein>
    <submittedName>
        <fullName evidence="1">Uncharacterized protein</fullName>
    </submittedName>
</protein>
<dbReference type="Proteomes" id="UP000799764">
    <property type="component" value="Unassembled WGS sequence"/>
</dbReference>
<gene>
    <name evidence="1" type="ORF">P171DRAFT_482783</name>
</gene>
<reference evidence="1" key="1">
    <citation type="journal article" date="2020" name="Stud. Mycol.">
        <title>101 Dothideomycetes genomes: a test case for predicting lifestyles and emergence of pathogens.</title>
        <authorList>
            <person name="Haridas S."/>
            <person name="Albert R."/>
            <person name="Binder M."/>
            <person name="Bloem J."/>
            <person name="Labutti K."/>
            <person name="Salamov A."/>
            <person name="Andreopoulos B."/>
            <person name="Baker S."/>
            <person name="Barry K."/>
            <person name="Bills G."/>
            <person name="Bluhm B."/>
            <person name="Cannon C."/>
            <person name="Castanera R."/>
            <person name="Culley D."/>
            <person name="Daum C."/>
            <person name="Ezra D."/>
            <person name="Gonzalez J."/>
            <person name="Henrissat B."/>
            <person name="Kuo A."/>
            <person name="Liang C."/>
            <person name="Lipzen A."/>
            <person name="Lutzoni F."/>
            <person name="Magnuson J."/>
            <person name="Mondo S."/>
            <person name="Nolan M."/>
            <person name="Ohm R."/>
            <person name="Pangilinan J."/>
            <person name="Park H.-J."/>
            <person name="Ramirez L."/>
            <person name="Alfaro M."/>
            <person name="Sun H."/>
            <person name="Tritt A."/>
            <person name="Yoshinaga Y."/>
            <person name="Zwiers L.-H."/>
            <person name="Turgeon B."/>
            <person name="Goodwin S."/>
            <person name="Spatafora J."/>
            <person name="Crous P."/>
            <person name="Grigoriev I."/>
        </authorList>
    </citation>
    <scope>NUCLEOTIDE SEQUENCE</scope>
    <source>
        <strain evidence="1">CBS 690.94</strain>
    </source>
</reference>
<keyword evidence="2" id="KW-1185">Reference proteome</keyword>
<evidence type="ECO:0000313" key="1">
    <source>
        <dbReference type="EMBL" id="KAF2446698.1"/>
    </source>
</evidence>
<dbReference type="OrthoDB" id="5379943at2759"/>
<evidence type="ECO:0000313" key="2">
    <source>
        <dbReference type="Proteomes" id="UP000799764"/>
    </source>
</evidence>
<dbReference type="AlphaFoldDB" id="A0A9P4PNW5"/>
<organism evidence="1 2">
    <name type="scientific">Karstenula rhodostoma CBS 690.94</name>
    <dbReference type="NCBI Taxonomy" id="1392251"/>
    <lineage>
        <taxon>Eukaryota</taxon>
        <taxon>Fungi</taxon>
        <taxon>Dikarya</taxon>
        <taxon>Ascomycota</taxon>
        <taxon>Pezizomycotina</taxon>
        <taxon>Dothideomycetes</taxon>
        <taxon>Pleosporomycetidae</taxon>
        <taxon>Pleosporales</taxon>
        <taxon>Massarineae</taxon>
        <taxon>Didymosphaeriaceae</taxon>
        <taxon>Karstenula</taxon>
    </lineage>
</organism>
<accession>A0A9P4PNW5</accession>
<comment type="caution">
    <text evidence="1">The sequence shown here is derived from an EMBL/GenBank/DDBJ whole genome shotgun (WGS) entry which is preliminary data.</text>
</comment>
<name>A0A9P4PNW5_9PLEO</name>
<dbReference type="EMBL" id="MU001497">
    <property type="protein sequence ID" value="KAF2446698.1"/>
    <property type="molecule type" value="Genomic_DNA"/>
</dbReference>
<proteinExistence type="predicted"/>